<reference evidence="9 10" key="1">
    <citation type="submission" date="2018-08" db="EMBL/GenBank/DDBJ databases">
        <title>Thalassotalea euphylliae genome.</title>
        <authorList>
            <person name="Summers S."/>
            <person name="Rice S.A."/>
            <person name="Freckelton M.L."/>
            <person name="Nedved B.T."/>
            <person name="Hadfield M.G."/>
        </authorList>
    </citation>
    <scope>NUCLEOTIDE SEQUENCE [LARGE SCALE GENOMIC DNA]</scope>
    <source>
        <strain evidence="9 10">H1</strain>
    </source>
</reference>
<feature type="domain" description="DHHA1" evidence="7">
    <location>
        <begin position="354"/>
        <end position="464"/>
    </location>
</feature>
<dbReference type="InterPro" id="IPR004610">
    <property type="entry name" value="RecJ"/>
</dbReference>
<evidence type="ECO:0000256" key="3">
    <source>
        <dbReference type="ARBA" id="ARBA00022722"/>
    </source>
</evidence>
<dbReference type="OrthoDB" id="9809852at2"/>
<dbReference type="RefSeq" id="WP_116006864.1">
    <property type="nucleotide sequence ID" value="NZ_QUOU01000001.1"/>
</dbReference>
<evidence type="ECO:0000313" key="10">
    <source>
        <dbReference type="Proteomes" id="UP000256478"/>
    </source>
</evidence>
<dbReference type="Pfam" id="PF17768">
    <property type="entry name" value="RecJ_OB"/>
    <property type="match status" value="1"/>
</dbReference>
<dbReference type="SUPFAM" id="SSF64182">
    <property type="entry name" value="DHH phosphoesterases"/>
    <property type="match status" value="1"/>
</dbReference>
<dbReference type="Proteomes" id="UP000256478">
    <property type="component" value="Unassembled WGS sequence"/>
</dbReference>
<name>A0A3E0TMM2_9GAMM</name>
<dbReference type="Gene3D" id="3.10.310.30">
    <property type="match status" value="1"/>
</dbReference>
<organism evidence="9 10">
    <name type="scientific">Thalassotalea euphylliae</name>
    <dbReference type="NCBI Taxonomy" id="1655234"/>
    <lineage>
        <taxon>Bacteria</taxon>
        <taxon>Pseudomonadati</taxon>
        <taxon>Pseudomonadota</taxon>
        <taxon>Gammaproteobacteria</taxon>
        <taxon>Alteromonadales</taxon>
        <taxon>Colwelliaceae</taxon>
        <taxon>Thalassotalea</taxon>
    </lineage>
</organism>
<dbReference type="InterPro" id="IPR003156">
    <property type="entry name" value="DHHA1_dom"/>
</dbReference>
<comment type="caution">
    <text evidence="9">The sequence shown here is derived from an EMBL/GenBank/DDBJ whole genome shotgun (WGS) entry which is preliminary data.</text>
</comment>
<evidence type="ECO:0000256" key="5">
    <source>
        <dbReference type="ARBA" id="ARBA00022839"/>
    </source>
</evidence>
<sequence>MQKHIIRRTPVADQHLPMNLHPVVRQLYASRGVAGDHELELTLKQMAPVTSLSGLVAGCDILYQALQTGKCITIVGDFDADGATSTALMMEALTLLGSRTHNFIVPNRFEYGYGLSPEIVEIAHQQGAELIITVDNGISCFAGIERAQSFGMQVIVTDHHLPGEKLPPADAIINPNQYDCQFPSKALAGVGVAFYFMLALRKLLRDENWFANQQIPEPNLAQLLDLVALGTVADVVPLDANNRILVAQGLKRIRAGFTRPGIQALIEIAKRDQTKLVAADFGFALGPRINAAGRLDDMSYGINCLLANDLMEARVMASELDELNKARREIEQGMQVEAERVLASLKFSQDNLPFAIALFQKDWHQGVIGIVAGRLKEKFHRPSIVFAAADADFPDKDGVFDNEQEIKGSARSIPGLHIRDLLEHIDSQHPNIIIKFGGHAMAAGLSIQAKNFDQFNQLFSQYAEAWLDKDQLTGTLLSDGELPASLMTIEFADLLQEAGPWGQQFPEPLFDDEFELLQQRIVGEKHLKLVVQKDNIAFDAIAFNIDVKAWPNSQAKKAHIAYKLSVNEFRGKQNVQLMVEHLKAL</sequence>
<dbReference type="PANTHER" id="PTHR30255:SF2">
    <property type="entry name" value="SINGLE-STRANDED-DNA-SPECIFIC EXONUCLEASE RECJ"/>
    <property type="match status" value="1"/>
</dbReference>
<evidence type="ECO:0000313" key="9">
    <source>
        <dbReference type="EMBL" id="REL25738.1"/>
    </source>
</evidence>
<dbReference type="InterPro" id="IPR001667">
    <property type="entry name" value="DDH_dom"/>
</dbReference>
<feature type="domain" description="RecJ OB" evidence="8">
    <location>
        <begin position="479"/>
        <end position="581"/>
    </location>
</feature>
<keyword evidence="5 9" id="KW-0269">Exonuclease</keyword>
<dbReference type="GO" id="GO:0006281">
    <property type="term" value="P:DNA repair"/>
    <property type="evidence" value="ECO:0007669"/>
    <property type="project" value="InterPro"/>
</dbReference>
<dbReference type="GO" id="GO:0003676">
    <property type="term" value="F:nucleic acid binding"/>
    <property type="evidence" value="ECO:0007669"/>
    <property type="project" value="InterPro"/>
</dbReference>
<dbReference type="FunFam" id="3.90.1640.30:FF:000001">
    <property type="entry name" value="Single-stranded-DNA-specific exonuclease RecJ"/>
    <property type="match status" value="1"/>
</dbReference>
<evidence type="ECO:0000256" key="2">
    <source>
        <dbReference type="ARBA" id="ARBA00019841"/>
    </source>
</evidence>
<evidence type="ECO:0000259" key="7">
    <source>
        <dbReference type="Pfam" id="PF02272"/>
    </source>
</evidence>
<accession>A0A3E0TMM2</accession>
<evidence type="ECO:0000256" key="4">
    <source>
        <dbReference type="ARBA" id="ARBA00022801"/>
    </source>
</evidence>
<dbReference type="AlphaFoldDB" id="A0A3E0TMM2"/>
<keyword evidence="3" id="KW-0540">Nuclease</keyword>
<dbReference type="NCBIfam" id="TIGR00644">
    <property type="entry name" value="recJ"/>
    <property type="match status" value="1"/>
</dbReference>
<dbReference type="PANTHER" id="PTHR30255">
    <property type="entry name" value="SINGLE-STRANDED-DNA-SPECIFIC EXONUCLEASE RECJ"/>
    <property type="match status" value="1"/>
</dbReference>
<dbReference type="Pfam" id="PF02272">
    <property type="entry name" value="DHHA1"/>
    <property type="match status" value="1"/>
</dbReference>
<dbReference type="Gene3D" id="3.90.1640.30">
    <property type="match status" value="1"/>
</dbReference>
<comment type="similarity">
    <text evidence="1">Belongs to the RecJ family.</text>
</comment>
<dbReference type="Pfam" id="PF01368">
    <property type="entry name" value="DHH"/>
    <property type="match status" value="1"/>
</dbReference>
<dbReference type="GO" id="GO:0008409">
    <property type="term" value="F:5'-3' exonuclease activity"/>
    <property type="evidence" value="ECO:0007669"/>
    <property type="project" value="InterPro"/>
</dbReference>
<dbReference type="InterPro" id="IPR041122">
    <property type="entry name" value="RecJ_OB"/>
</dbReference>
<evidence type="ECO:0000259" key="6">
    <source>
        <dbReference type="Pfam" id="PF01368"/>
    </source>
</evidence>
<evidence type="ECO:0000256" key="1">
    <source>
        <dbReference type="ARBA" id="ARBA00005915"/>
    </source>
</evidence>
<keyword evidence="4" id="KW-0378">Hydrolase</keyword>
<evidence type="ECO:0000259" key="8">
    <source>
        <dbReference type="Pfam" id="PF17768"/>
    </source>
</evidence>
<gene>
    <name evidence="9" type="primary">recJ</name>
    <name evidence="9" type="ORF">DXX93_03660</name>
</gene>
<protein>
    <recommendedName>
        <fullName evidence="2">Single-stranded-DNA-specific exonuclease RecJ</fullName>
    </recommendedName>
</protein>
<dbReference type="GO" id="GO:0006310">
    <property type="term" value="P:DNA recombination"/>
    <property type="evidence" value="ECO:0007669"/>
    <property type="project" value="InterPro"/>
</dbReference>
<feature type="domain" description="DDH" evidence="6">
    <location>
        <begin position="72"/>
        <end position="231"/>
    </location>
</feature>
<dbReference type="EMBL" id="QUOU01000001">
    <property type="protein sequence ID" value="REL25738.1"/>
    <property type="molecule type" value="Genomic_DNA"/>
</dbReference>
<dbReference type="InterPro" id="IPR038763">
    <property type="entry name" value="DHH_sf"/>
</dbReference>
<dbReference type="InterPro" id="IPR051673">
    <property type="entry name" value="SSDNA_exonuclease_RecJ"/>
</dbReference>
<proteinExistence type="inferred from homology"/>